<evidence type="ECO:0000313" key="2">
    <source>
        <dbReference type="Proteomes" id="UP000215127"/>
    </source>
</evidence>
<sequence>MASSVQEFDIEPNLARHFVNPRLFPTLEIGETENDKLSSILDYAWLSDNDRDHAASVASYHGGDEEDWTYFGDLSGMSPFFGLSHAEVTSSVL</sequence>
<accession>A0A1X7RQG7</accession>
<name>A0A1X7RQG7_ZYMT9</name>
<protein>
    <submittedName>
        <fullName evidence="1">Uncharacterized protein</fullName>
    </submittedName>
</protein>
<keyword evidence="2" id="KW-1185">Reference proteome</keyword>
<dbReference type="EMBL" id="LT853695">
    <property type="protein sequence ID" value="SMQ49653.1"/>
    <property type="molecule type" value="Genomic_DNA"/>
</dbReference>
<evidence type="ECO:0000313" key="1">
    <source>
        <dbReference type="EMBL" id="SMQ49653.1"/>
    </source>
</evidence>
<dbReference type="AlphaFoldDB" id="A0A1X7RQG7"/>
<reference evidence="1 2" key="1">
    <citation type="submission" date="2016-06" db="EMBL/GenBank/DDBJ databases">
        <authorList>
            <person name="Kjaerup R.B."/>
            <person name="Dalgaard T.S."/>
            <person name="Juul-Madsen H.R."/>
        </authorList>
    </citation>
    <scope>NUCLEOTIDE SEQUENCE [LARGE SCALE GENOMIC DNA]</scope>
</reference>
<proteinExistence type="predicted"/>
<dbReference type="Proteomes" id="UP000215127">
    <property type="component" value="Chromosome 4"/>
</dbReference>
<gene>
    <name evidence="1" type="ORF">ZT3D7_G4804</name>
</gene>
<organism evidence="1 2">
    <name type="scientific">Zymoseptoria tritici (strain ST99CH_3D7)</name>
    <dbReference type="NCBI Taxonomy" id="1276538"/>
    <lineage>
        <taxon>Eukaryota</taxon>
        <taxon>Fungi</taxon>
        <taxon>Dikarya</taxon>
        <taxon>Ascomycota</taxon>
        <taxon>Pezizomycotina</taxon>
        <taxon>Dothideomycetes</taxon>
        <taxon>Dothideomycetidae</taxon>
        <taxon>Mycosphaerellales</taxon>
        <taxon>Mycosphaerellaceae</taxon>
        <taxon>Zymoseptoria</taxon>
    </lineage>
</organism>